<accession>A0A0K0DA06</accession>
<dbReference type="WBParaSite" id="ACAC_0000703201-mRNA-1">
    <property type="protein sequence ID" value="ACAC_0000703201-mRNA-1"/>
    <property type="gene ID" value="ACAC_0000703201"/>
</dbReference>
<reference evidence="2" key="2">
    <citation type="submission" date="2017-02" db="UniProtKB">
        <authorList>
            <consortium name="WormBaseParasite"/>
        </authorList>
    </citation>
    <scope>IDENTIFICATION</scope>
</reference>
<organism evidence="1 2">
    <name type="scientific">Angiostrongylus cantonensis</name>
    <name type="common">Rat lungworm</name>
    <dbReference type="NCBI Taxonomy" id="6313"/>
    <lineage>
        <taxon>Eukaryota</taxon>
        <taxon>Metazoa</taxon>
        <taxon>Ecdysozoa</taxon>
        <taxon>Nematoda</taxon>
        <taxon>Chromadorea</taxon>
        <taxon>Rhabditida</taxon>
        <taxon>Rhabditina</taxon>
        <taxon>Rhabditomorpha</taxon>
        <taxon>Strongyloidea</taxon>
        <taxon>Metastrongylidae</taxon>
        <taxon>Angiostrongylus</taxon>
    </lineage>
</organism>
<reference evidence="1" key="1">
    <citation type="submission" date="2012-09" db="EMBL/GenBank/DDBJ databases">
        <authorList>
            <person name="Martin A.A."/>
        </authorList>
    </citation>
    <scope>NUCLEOTIDE SEQUENCE</scope>
</reference>
<keyword evidence="1" id="KW-1185">Reference proteome</keyword>
<protein>
    <submittedName>
        <fullName evidence="2">Uncharacterized protein</fullName>
    </submittedName>
</protein>
<sequence length="95" mass="11459">MFDNKKVYKEQMWCREKNEKELNVTRSRQRQHSAILVCLEKPRSAFQYINNVFQIECNIMHQCLTGIVIDLYRKSERIRSVEQYAKAYAEPMLVK</sequence>
<dbReference type="AlphaFoldDB" id="A0A0K0DA06"/>
<evidence type="ECO:0000313" key="2">
    <source>
        <dbReference type="WBParaSite" id="ACAC_0000703201-mRNA-1"/>
    </source>
</evidence>
<dbReference type="Proteomes" id="UP000035642">
    <property type="component" value="Unassembled WGS sequence"/>
</dbReference>
<name>A0A0K0DA06_ANGCA</name>
<evidence type="ECO:0000313" key="1">
    <source>
        <dbReference type="Proteomes" id="UP000035642"/>
    </source>
</evidence>
<proteinExistence type="predicted"/>